<dbReference type="SUPFAM" id="SSF51905">
    <property type="entry name" value="FAD/NAD(P)-binding domain"/>
    <property type="match status" value="1"/>
</dbReference>
<evidence type="ECO:0000256" key="1">
    <source>
        <dbReference type="ARBA" id="ARBA00022630"/>
    </source>
</evidence>
<dbReference type="InterPro" id="IPR002938">
    <property type="entry name" value="FAD-bd"/>
</dbReference>
<proteinExistence type="predicted"/>
<evidence type="ECO:0000313" key="6">
    <source>
        <dbReference type="Proteomes" id="UP000038010"/>
    </source>
</evidence>
<gene>
    <name evidence="5" type="ORF">AB675_3764</name>
</gene>
<dbReference type="InterPro" id="IPR036188">
    <property type="entry name" value="FAD/NAD-bd_sf"/>
</dbReference>
<dbReference type="RefSeq" id="XP_017995225.1">
    <property type="nucleotide sequence ID" value="XM_018143843.1"/>
</dbReference>
<dbReference type="VEuPathDB" id="FungiDB:AB675_3764"/>
<dbReference type="PRINTS" id="PR00420">
    <property type="entry name" value="RNGMNOXGNASE"/>
</dbReference>
<dbReference type="AlphaFoldDB" id="A0A0N1H3Y9"/>
<dbReference type="GO" id="GO:0071949">
    <property type="term" value="F:FAD binding"/>
    <property type="evidence" value="ECO:0007669"/>
    <property type="project" value="InterPro"/>
</dbReference>
<evidence type="ECO:0000259" key="4">
    <source>
        <dbReference type="Pfam" id="PF01494"/>
    </source>
</evidence>
<dbReference type="GO" id="GO:0019622">
    <property type="term" value="P:3-(3-hydroxy)phenylpropionate catabolic process"/>
    <property type="evidence" value="ECO:0007669"/>
    <property type="project" value="TreeGrafter"/>
</dbReference>
<keyword evidence="2" id="KW-0274">FAD</keyword>
<dbReference type="GO" id="GO:0008688">
    <property type="term" value="F:3-(3-hydroxyphenyl)propionate hydroxylase activity"/>
    <property type="evidence" value="ECO:0007669"/>
    <property type="project" value="TreeGrafter"/>
</dbReference>
<reference evidence="5 6" key="1">
    <citation type="submission" date="2015-06" db="EMBL/GenBank/DDBJ databases">
        <title>Draft genome of the ant-associated black yeast Phialophora attae CBS 131958.</title>
        <authorList>
            <person name="Moreno L.F."/>
            <person name="Stielow B.J."/>
            <person name="de Hoog S."/>
            <person name="Vicente V.A."/>
            <person name="Weiss V.A."/>
            <person name="de Vries M."/>
            <person name="Cruz L.M."/>
            <person name="Souza E.M."/>
        </authorList>
    </citation>
    <scope>NUCLEOTIDE SEQUENCE [LARGE SCALE GENOMIC DNA]</scope>
    <source>
        <strain evidence="5 6">CBS 131958</strain>
    </source>
</reference>
<dbReference type="OrthoDB" id="10016252at2759"/>
<evidence type="ECO:0000256" key="2">
    <source>
        <dbReference type="ARBA" id="ARBA00022827"/>
    </source>
</evidence>
<evidence type="ECO:0000256" key="3">
    <source>
        <dbReference type="ARBA" id="ARBA00023002"/>
    </source>
</evidence>
<dbReference type="Gene3D" id="3.30.9.10">
    <property type="entry name" value="D-Amino Acid Oxidase, subunit A, domain 2"/>
    <property type="match status" value="1"/>
</dbReference>
<organism evidence="5 6">
    <name type="scientific">Cyphellophora attinorum</name>
    <dbReference type="NCBI Taxonomy" id="1664694"/>
    <lineage>
        <taxon>Eukaryota</taxon>
        <taxon>Fungi</taxon>
        <taxon>Dikarya</taxon>
        <taxon>Ascomycota</taxon>
        <taxon>Pezizomycotina</taxon>
        <taxon>Eurotiomycetes</taxon>
        <taxon>Chaetothyriomycetidae</taxon>
        <taxon>Chaetothyriales</taxon>
        <taxon>Cyphellophoraceae</taxon>
        <taxon>Cyphellophora</taxon>
    </lineage>
</organism>
<dbReference type="GeneID" id="28735723"/>
<dbReference type="InterPro" id="IPR050631">
    <property type="entry name" value="PheA/TfdB_FAD_monoxygenase"/>
</dbReference>
<dbReference type="Proteomes" id="UP000038010">
    <property type="component" value="Unassembled WGS sequence"/>
</dbReference>
<evidence type="ECO:0000313" key="5">
    <source>
        <dbReference type="EMBL" id="KPI35262.1"/>
    </source>
</evidence>
<feature type="domain" description="FAD-binding" evidence="4">
    <location>
        <begin position="12"/>
        <end position="203"/>
    </location>
</feature>
<dbReference type="PANTHER" id="PTHR43476">
    <property type="entry name" value="3-(3-HYDROXY-PHENYL)PROPIONATE/3-HYDROXYCINNAMIC ACID HYDROXYLASE"/>
    <property type="match status" value="1"/>
</dbReference>
<keyword evidence="3" id="KW-0560">Oxidoreductase</keyword>
<sequence length="651" mass="73031">MADEKVVETVDKTHVVICGGGPTGVVLSALLHQQGVPNIVLERETDITTDPRGIALDEDGIRVLQAVGVYDKIYTDIGTCMGEFHFITGRQSTLHKRPMLKIDYSTTEGGTGHVGFICHKQPALEKAIRDVLRGSSYSDFRTRATVVNVEEIVDETSEESSHVLVTYEDLASVQRSIKARFLVGADGKTGYVRKKYLEQRRVRMDRCEGTYYEETWVALNWKIVLPTRDTHPDFPLWALGYSPEDVYDLFFPTQFRFLCNPNRAAVCGRFGPPEDRLWRFEFAVHEGEDPTKMASYQQTSRIIKPYITHSGSRYGLAGPVSYPEDCITTLRSRAFGFSARSCNVWASGRVIVAGDAAHVFPPFGGQGITSGFRDSLGLAWRLALLYRQPRHDHTRLLRGWYVERKQQLDASLAATIRNGEYVTESNPVKLWLREWSLYLTQLVPAWRRDIEKGPRLFGMTRYRYETGLPFLDDGVGGLLLPQVYLAKLDAEVGPTGRSVAFSDDIIFAPTSSDLLRLVVLAQPSTDIHHLLSVLKEFTATLESICPGIVHAKPTVIVHSVHPHAASILPVEVGAGLNTELYRLASGEEFASDPVLCEGRPAPRYYEAERMGRETKGRMFILVRPDRFVYAASRDRAELMALIPRLRSDFGV</sequence>
<dbReference type="Gene3D" id="3.50.50.60">
    <property type="entry name" value="FAD/NAD(P)-binding domain"/>
    <property type="match status" value="1"/>
</dbReference>
<dbReference type="Pfam" id="PF01494">
    <property type="entry name" value="FAD_binding_3"/>
    <property type="match status" value="2"/>
</dbReference>
<dbReference type="PANTHER" id="PTHR43476:SF3">
    <property type="entry name" value="FAD-BINDING MONOOXYGENASE"/>
    <property type="match status" value="1"/>
</dbReference>
<keyword evidence="1" id="KW-0285">Flavoprotein</keyword>
<dbReference type="STRING" id="1664694.A0A0N1H3Y9"/>
<accession>A0A0N1H3Y9</accession>
<feature type="domain" description="FAD-binding" evidence="4">
    <location>
        <begin position="332"/>
        <end position="388"/>
    </location>
</feature>
<keyword evidence="6" id="KW-1185">Reference proteome</keyword>
<protein>
    <submittedName>
        <fullName evidence="5">3-(3-hydroxy-phenyl)propionate/3-hydroxycinnamic acid hydroxylase</fullName>
    </submittedName>
</protein>
<comment type="caution">
    <text evidence="5">The sequence shown here is derived from an EMBL/GenBank/DDBJ whole genome shotgun (WGS) entry which is preliminary data.</text>
</comment>
<name>A0A0N1H3Y9_9EURO</name>
<dbReference type="EMBL" id="LFJN01000042">
    <property type="protein sequence ID" value="KPI35262.1"/>
    <property type="molecule type" value="Genomic_DNA"/>
</dbReference>